<dbReference type="InterPro" id="IPR004815">
    <property type="entry name" value="Lon_bac/euk-typ"/>
</dbReference>
<dbReference type="FunFam" id="3.40.50.300:FF:000382">
    <property type="entry name" value="Lon protease homolog 2, peroxisomal"/>
    <property type="match status" value="1"/>
</dbReference>
<keyword evidence="5 10" id="KW-0720">Serine protease</keyword>
<dbReference type="Gene3D" id="3.40.50.300">
    <property type="entry name" value="P-loop containing nucleotide triphosphate hydrolases"/>
    <property type="match status" value="1"/>
</dbReference>
<evidence type="ECO:0000256" key="6">
    <source>
        <dbReference type="ARBA" id="ARBA00022840"/>
    </source>
</evidence>
<keyword evidence="7" id="KW-0346">Stress response</keyword>
<dbReference type="SMART" id="SM00382">
    <property type="entry name" value="AAA"/>
    <property type="match status" value="1"/>
</dbReference>
<dbReference type="PRINTS" id="PR00830">
    <property type="entry name" value="ENDOLAPTASE"/>
</dbReference>
<evidence type="ECO:0000313" key="14">
    <source>
        <dbReference type="EMBL" id="OGF40112.1"/>
    </source>
</evidence>
<comment type="similarity">
    <text evidence="10 11">Belongs to the peptidase S16 family.</text>
</comment>
<evidence type="ECO:0000256" key="11">
    <source>
        <dbReference type="RuleBase" id="RU000591"/>
    </source>
</evidence>
<dbReference type="GO" id="GO:0004176">
    <property type="term" value="F:ATP-dependent peptidase activity"/>
    <property type="evidence" value="ECO:0007669"/>
    <property type="project" value="UniProtKB-UniRule"/>
</dbReference>
<protein>
    <recommendedName>
        <fullName evidence="10">endopeptidase La</fullName>
        <ecNumber evidence="10">3.4.21.53</ecNumber>
    </recommendedName>
</protein>
<reference evidence="14 15" key="1">
    <citation type="journal article" date="2016" name="Nat. Commun.">
        <title>Thousands of microbial genomes shed light on interconnected biogeochemical processes in an aquifer system.</title>
        <authorList>
            <person name="Anantharaman K."/>
            <person name="Brown C.T."/>
            <person name="Hug L.A."/>
            <person name="Sharon I."/>
            <person name="Castelle C.J."/>
            <person name="Probst A.J."/>
            <person name="Thomas B.C."/>
            <person name="Singh A."/>
            <person name="Wilkins M.J."/>
            <person name="Karaoz U."/>
            <person name="Brodie E.L."/>
            <person name="Williams K.H."/>
            <person name="Hubbard S.S."/>
            <person name="Banfield J.F."/>
        </authorList>
    </citation>
    <scope>NUCLEOTIDE SEQUENCE [LARGE SCALE GENOMIC DNA]</scope>
</reference>
<dbReference type="Gene3D" id="1.10.8.60">
    <property type="match status" value="1"/>
</dbReference>
<dbReference type="Pfam" id="PF02190">
    <property type="entry name" value="LON_substr_bdg"/>
    <property type="match status" value="1"/>
</dbReference>
<sequence>MLMQIQKAFFQASDLPAQLIVVSLDRCVVLPGTIIIINLNNSFRQHIDFIQRENNGILGIVNSQNIETIKIGTLAKILAVQLSGQDVILEVKTVGRFQIKEVLTKNPLVVRFKFVQVENEQNNIKALYNTLCERFNKFLQLTGRQFLEGGFESISDRIDSMANALSTDIGWRQEILETIDVKKRLEKILNTLDLEMRKFETQIKIFQNIGKNLKNEQDKKILELLHQDIHKQLGITDDKEDDIAEYQKRLDSIDLPEKAREEAEKELERLSRMSPSSSEAEVVRTYLGLIIDLPWETYTEDGLDIKKARKILQEDHYGLESIKETIIENLAVKVLNPNARGAILCFVGPPGVGKTSMGKSIARALGREFYRISLGGVRDEAEIRGHRRTYIGALPGNIIQGIQRAGTNNPVFMLDEIDKLGSDHRGDPSSALLEALDPEQNNSFSDHYLSVPFDLSKVMFITTANDLYSIPNPLRDRMEVIQLPGYTQEEKVKIAEKHLVPRQIMSKGLADKNIQFSEAAIKNIIASYTAEAGVRELEQKIAKICRKIAVGIIENNSRGFKIHKQDVKKYLGNGQQCEQRLKNILPGVVAGLAWTPMGGELLYIETLVFKDPNPSCELTGQLGDVMQESAMIALNFAQANIGQFNIEDENFFNENKVHIHVPGGAVPKDGPSAGITMLTALISRATGKRVRDDIAMTGEITLRGDVVAVGGVKEKVLAAYREGIKCIILPKNNKQDIDDIPSEIKKKMQFKFFHNMIDAVNFALKD</sequence>
<dbReference type="Gene3D" id="1.20.5.5270">
    <property type="match status" value="1"/>
</dbReference>
<dbReference type="EC" id="3.4.21.53" evidence="10"/>
<dbReference type="Proteomes" id="UP000177579">
    <property type="component" value="Unassembled WGS sequence"/>
</dbReference>
<dbReference type="SUPFAM" id="SSF54211">
    <property type="entry name" value="Ribosomal protein S5 domain 2-like"/>
    <property type="match status" value="1"/>
</dbReference>
<keyword evidence="3 9" id="KW-0547">Nucleotide-binding</keyword>
<evidence type="ECO:0000256" key="7">
    <source>
        <dbReference type="ARBA" id="ARBA00023016"/>
    </source>
</evidence>
<name>A0A1F5TME0_9BACT</name>
<dbReference type="GO" id="GO:0005524">
    <property type="term" value="F:ATP binding"/>
    <property type="evidence" value="ECO:0007669"/>
    <property type="project" value="UniProtKB-KW"/>
</dbReference>
<dbReference type="PROSITE" id="PS51787">
    <property type="entry name" value="LON_N"/>
    <property type="match status" value="1"/>
</dbReference>
<dbReference type="SMART" id="SM00464">
    <property type="entry name" value="LON"/>
    <property type="match status" value="1"/>
</dbReference>
<dbReference type="InterPro" id="IPR008268">
    <property type="entry name" value="Peptidase_S16_AS"/>
</dbReference>
<evidence type="ECO:0000256" key="10">
    <source>
        <dbReference type="PROSITE-ProRule" id="PRU01122"/>
    </source>
</evidence>
<dbReference type="InterPro" id="IPR054594">
    <property type="entry name" value="Lon_lid"/>
</dbReference>
<dbReference type="PROSITE" id="PS51786">
    <property type="entry name" value="LON_PROTEOLYTIC"/>
    <property type="match status" value="1"/>
</dbReference>
<proteinExistence type="inferred from homology"/>
<keyword evidence="4 10" id="KW-0378">Hydrolase</keyword>
<evidence type="ECO:0000256" key="2">
    <source>
        <dbReference type="ARBA" id="ARBA00022670"/>
    </source>
</evidence>
<accession>A0A1F5TME0</accession>
<evidence type="ECO:0000256" key="3">
    <source>
        <dbReference type="ARBA" id="ARBA00022741"/>
    </source>
</evidence>
<evidence type="ECO:0000256" key="1">
    <source>
        <dbReference type="ARBA" id="ARBA00022490"/>
    </source>
</evidence>
<dbReference type="CDD" id="cd19500">
    <property type="entry name" value="RecA-like_Lon"/>
    <property type="match status" value="1"/>
</dbReference>
<dbReference type="GO" id="GO:0006508">
    <property type="term" value="P:proteolysis"/>
    <property type="evidence" value="ECO:0007669"/>
    <property type="project" value="UniProtKB-KW"/>
</dbReference>
<dbReference type="InterPro" id="IPR027065">
    <property type="entry name" value="Lon_Prtase"/>
</dbReference>
<evidence type="ECO:0000256" key="5">
    <source>
        <dbReference type="ARBA" id="ARBA00022825"/>
    </source>
</evidence>
<keyword evidence="2 10" id="KW-0645">Protease</keyword>
<dbReference type="GO" id="GO:0004252">
    <property type="term" value="F:serine-type endopeptidase activity"/>
    <property type="evidence" value="ECO:0007669"/>
    <property type="project" value="UniProtKB-UniRule"/>
</dbReference>
<gene>
    <name evidence="14" type="ORF">A2531_05110</name>
</gene>
<feature type="binding site" evidence="9">
    <location>
        <begin position="348"/>
        <end position="355"/>
    </location>
    <ligand>
        <name>ATP</name>
        <dbReference type="ChEBI" id="CHEBI:30616"/>
    </ligand>
</feature>
<dbReference type="PIRSF" id="PIRSF001174">
    <property type="entry name" value="Lon_proteas"/>
    <property type="match status" value="1"/>
</dbReference>
<feature type="domain" description="Lon N-terminal" evidence="13">
    <location>
        <begin position="19"/>
        <end position="196"/>
    </location>
</feature>
<comment type="caution">
    <text evidence="14">The sequence shown here is derived from an EMBL/GenBank/DDBJ whole genome shotgun (WGS) entry which is preliminary data.</text>
</comment>
<dbReference type="Gene3D" id="3.30.230.10">
    <property type="match status" value="1"/>
</dbReference>
<dbReference type="InterPro" id="IPR020568">
    <property type="entry name" value="Ribosomal_Su5_D2-typ_SF"/>
</dbReference>
<dbReference type="InterPro" id="IPR003959">
    <property type="entry name" value="ATPase_AAA_core"/>
</dbReference>
<dbReference type="Gene3D" id="1.20.58.1480">
    <property type="match status" value="1"/>
</dbReference>
<feature type="domain" description="Lon proteolytic" evidence="12">
    <location>
        <begin position="583"/>
        <end position="766"/>
    </location>
</feature>
<dbReference type="Pfam" id="PF05362">
    <property type="entry name" value="Lon_C"/>
    <property type="match status" value="1"/>
</dbReference>
<evidence type="ECO:0000256" key="4">
    <source>
        <dbReference type="ARBA" id="ARBA00022801"/>
    </source>
</evidence>
<dbReference type="PROSITE" id="PS01046">
    <property type="entry name" value="LON_SER"/>
    <property type="match status" value="1"/>
</dbReference>
<evidence type="ECO:0000256" key="9">
    <source>
        <dbReference type="PIRSR" id="PIRSR001174-2"/>
    </source>
</evidence>
<dbReference type="FunFam" id="1.20.5.5270:FF:000002">
    <property type="entry name" value="Lon protease homolog"/>
    <property type="match status" value="1"/>
</dbReference>
<keyword evidence="1" id="KW-0963">Cytoplasm</keyword>
<dbReference type="SUPFAM" id="SSF88697">
    <property type="entry name" value="PUA domain-like"/>
    <property type="match status" value="1"/>
</dbReference>
<dbReference type="InterPro" id="IPR015947">
    <property type="entry name" value="PUA-like_sf"/>
</dbReference>
<keyword evidence="6 9" id="KW-0067">ATP-binding</keyword>
<dbReference type="GO" id="GO:0030163">
    <property type="term" value="P:protein catabolic process"/>
    <property type="evidence" value="ECO:0007669"/>
    <property type="project" value="InterPro"/>
</dbReference>
<dbReference type="InterPro" id="IPR014721">
    <property type="entry name" value="Ribsml_uS5_D2-typ_fold_subgr"/>
</dbReference>
<comment type="catalytic activity">
    <reaction evidence="10">
        <text>Hydrolysis of proteins in presence of ATP.</text>
        <dbReference type="EC" id="3.4.21.53"/>
    </reaction>
</comment>
<dbReference type="InterPro" id="IPR027417">
    <property type="entry name" value="P-loop_NTPase"/>
</dbReference>
<evidence type="ECO:0000259" key="13">
    <source>
        <dbReference type="PROSITE" id="PS51787"/>
    </source>
</evidence>
<organism evidence="14 15">
    <name type="scientific">Candidatus Falkowbacteria bacterium RIFOXYD2_FULL_34_120</name>
    <dbReference type="NCBI Taxonomy" id="1798007"/>
    <lineage>
        <taxon>Bacteria</taxon>
        <taxon>Candidatus Falkowiibacteriota</taxon>
    </lineage>
</organism>
<dbReference type="InterPro" id="IPR003593">
    <property type="entry name" value="AAA+_ATPase"/>
</dbReference>
<dbReference type="Pfam" id="PF22667">
    <property type="entry name" value="Lon_lid"/>
    <property type="match status" value="1"/>
</dbReference>
<evidence type="ECO:0000256" key="8">
    <source>
        <dbReference type="PIRSR" id="PIRSR001174-1"/>
    </source>
</evidence>
<dbReference type="NCBIfam" id="TIGR00763">
    <property type="entry name" value="lon"/>
    <property type="match status" value="1"/>
</dbReference>
<feature type="active site" evidence="8 10">
    <location>
        <position position="715"/>
    </location>
</feature>
<dbReference type="SUPFAM" id="SSF52540">
    <property type="entry name" value="P-loop containing nucleoside triphosphate hydrolases"/>
    <property type="match status" value="1"/>
</dbReference>
<evidence type="ECO:0000259" key="12">
    <source>
        <dbReference type="PROSITE" id="PS51786"/>
    </source>
</evidence>
<dbReference type="InterPro" id="IPR003111">
    <property type="entry name" value="Lon_prtase_N"/>
</dbReference>
<dbReference type="GO" id="GO:0016887">
    <property type="term" value="F:ATP hydrolysis activity"/>
    <property type="evidence" value="ECO:0007669"/>
    <property type="project" value="InterPro"/>
</dbReference>
<evidence type="ECO:0000313" key="15">
    <source>
        <dbReference type="Proteomes" id="UP000177579"/>
    </source>
</evidence>
<dbReference type="InterPro" id="IPR008269">
    <property type="entry name" value="Lon_proteolytic"/>
</dbReference>
<feature type="active site" evidence="8 10">
    <location>
        <position position="672"/>
    </location>
</feature>
<dbReference type="EMBL" id="MFGO01000036">
    <property type="protein sequence ID" value="OGF40112.1"/>
    <property type="molecule type" value="Genomic_DNA"/>
</dbReference>
<dbReference type="PANTHER" id="PTHR10046">
    <property type="entry name" value="ATP DEPENDENT LON PROTEASE FAMILY MEMBER"/>
    <property type="match status" value="1"/>
</dbReference>
<dbReference type="AlphaFoldDB" id="A0A1F5TME0"/>
<dbReference type="Pfam" id="PF00004">
    <property type="entry name" value="AAA"/>
    <property type="match status" value="1"/>
</dbReference>